<gene>
    <name evidence="2" type="ORF">B2M27_12320</name>
    <name evidence="1" type="ORF">I8531_000765</name>
</gene>
<comment type="caution">
    <text evidence="1">The sequence shown here is derived from an EMBL/GenBank/DDBJ whole genome shotgun (WGS) entry which is preliminary data.</text>
</comment>
<dbReference type="EMBL" id="MWPR01000016">
    <property type="protein sequence ID" value="ORJ49979.1"/>
    <property type="molecule type" value="Genomic_DNA"/>
</dbReference>
<reference evidence="1" key="2">
    <citation type="journal article" date="2018" name="Genome Biol.">
        <title>SKESA: strategic k-mer extension for scrupulous assemblies.</title>
        <authorList>
            <person name="Souvorov A."/>
            <person name="Agarwala R."/>
            <person name="Lipman D.J."/>
        </authorList>
    </citation>
    <scope>NUCLEOTIDE SEQUENCE</scope>
    <source>
        <strain evidence="1">CAVp300</strain>
    </source>
</reference>
<dbReference type="OrthoDB" id="6520322at2"/>
<reference evidence="1" key="3">
    <citation type="submission" date="2020-10" db="EMBL/GenBank/DDBJ databases">
        <authorList>
            <consortium name="NCBI Pathogen Detection Project"/>
        </authorList>
    </citation>
    <scope>NUCLEOTIDE SEQUENCE</scope>
    <source>
        <strain evidence="1">CAVp300</strain>
    </source>
</reference>
<protein>
    <submittedName>
        <fullName evidence="1">Uncharacterized protein</fullName>
    </submittedName>
</protein>
<evidence type="ECO:0000313" key="2">
    <source>
        <dbReference type="EMBL" id="ORJ49979.1"/>
    </source>
</evidence>
<dbReference type="AlphaFoldDB" id="A0A9P3T581"/>
<name>A0A9P3T581_KLUIN</name>
<keyword evidence="3" id="KW-1185">Reference proteome</keyword>
<dbReference type="Proteomes" id="UP000192521">
    <property type="component" value="Unassembled WGS sequence"/>
</dbReference>
<dbReference type="RefSeq" id="WP_047370005.1">
    <property type="nucleotide sequence ID" value="NZ_CABMNU010000005.1"/>
</dbReference>
<reference evidence="2 3" key="1">
    <citation type="submission" date="2017-02" db="EMBL/GenBank/DDBJ databases">
        <title>Draft genome sequence of a Kluyvera intermedia isolate from a patient with a pancreatic abscess.</title>
        <authorList>
            <person name="Thele R."/>
        </authorList>
    </citation>
    <scope>NUCLEOTIDE SEQUENCE [LARGE SCALE GENOMIC DNA]</scope>
    <source>
        <strain evidence="2 3">FOSA7093</strain>
    </source>
</reference>
<evidence type="ECO:0000313" key="1">
    <source>
        <dbReference type="EMBL" id="HAT3580506.1"/>
    </source>
</evidence>
<dbReference type="Proteomes" id="UP000867740">
    <property type="component" value="Unassembled WGS sequence"/>
</dbReference>
<evidence type="ECO:0000313" key="4">
    <source>
        <dbReference type="Proteomes" id="UP000867740"/>
    </source>
</evidence>
<organism evidence="1 4">
    <name type="scientific">Kluyvera intermedia</name>
    <name type="common">Enterobacter intermedius</name>
    <dbReference type="NCBI Taxonomy" id="61648"/>
    <lineage>
        <taxon>Bacteria</taxon>
        <taxon>Pseudomonadati</taxon>
        <taxon>Pseudomonadota</taxon>
        <taxon>Gammaproteobacteria</taxon>
        <taxon>Enterobacterales</taxon>
        <taxon>Enterobacteriaceae</taxon>
        <taxon>Kluyvera</taxon>
    </lineage>
</organism>
<sequence length="69" mass="7748">MSIAKAHSLKQVYQMLNSGKYSEIELAFDVDADAFFQLSTEYCDDGAKITRHENHFVIKLKGLAIPALD</sequence>
<proteinExistence type="predicted"/>
<evidence type="ECO:0000313" key="3">
    <source>
        <dbReference type="Proteomes" id="UP000192521"/>
    </source>
</evidence>
<accession>A0A9P3T581</accession>
<dbReference type="EMBL" id="DACSUM010000004">
    <property type="protein sequence ID" value="HAT3580506.1"/>
    <property type="molecule type" value="Genomic_DNA"/>
</dbReference>